<keyword evidence="4" id="KW-0460">Magnesium</keyword>
<dbReference type="AlphaFoldDB" id="A0A926D084"/>
<dbReference type="PANTHER" id="PTHR10229">
    <property type="entry name" value="GTP-BINDING PROTEIN HFLX"/>
    <property type="match status" value="1"/>
</dbReference>
<dbReference type="PRINTS" id="PR00326">
    <property type="entry name" value="GTP1OBG"/>
</dbReference>
<proteinExistence type="inferred from homology"/>
<sequence length="585" mass="65032">MIAGNISGVRQSILDELEALYELEPRRDLFIPREIVDKMAEVTRKLNREVSVFITRRGMVADISLGDNDRVTLPQLQTRRGEQRLSGVRCIHTHPGGDPHLSAVDLSSLQSLRLDAMAALAVPDREDVPLTMCVAYLAGKDKCMMEGPLRAHHLPHGELLELIGEAERRLEQERQTGAVADEAERALLVGLEAGNGGQPLEELARLADTAGAKVIAAAVQNRETPDSATFLGSGKVSELALQIQALKIDIVIFDEELTGAQTRNLEQAWGVKVIDRTGLILDIFAQRANSREGKLQVELAQMKYLLPRLMGMGQVLSRLGGGIGTRGPGETKLEVDRRRIRRRIFELEQEIEKVARQRELRRARREQNSVPVVALVGYTNAGKSTLLNRLSGSEAFVEDKLFATLDPLSRRIELPSGREALLVDTVGFIDKLPHDLVDAFRSTLEEVRKADLLIHVVDGASGEAQKHYEVVGQVLRELGAMGRPTLTVVNKAELRRELDLREPVDAAISAKTDMGIDLLLQKIDAALRSRYKLWEGLLPYTKGDVHAFLHRQGRVLKDEAQEQGFVMEVELAQEDYMRLQKMLGE</sequence>
<dbReference type="InterPro" id="IPR030394">
    <property type="entry name" value="G_HFLX_dom"/>
</dbReference>
<dbReference type="Gene3D" id="6.10.250.2860">
    <property type="match status" value="1"/>
</dbReference>
<evidence type="ECO:0000256" key="5">
    <source>
        <dbReference type="ARBA" id="ARBA00023134"/>
    </source>
</evidence>
<reference evidence="9" key="1">
    <citation type="submission" date="2020-08" db="EMBL/GenBank/DDBJ databases">
        <title>Genome public.</title>
        <authorList>
            <person name="Liu C."/>
            <person name="Sun Q."/>
        </authorList>
    </citation>
    <scope>NUCLEOTIDE SEQUENCE</scope>
    <source>
        <strain evidence="9">NSJ-44</strain>
    </source>
</reference>
<gene>
    <name evidence="6 9" type="primary">hflX</name>
    <name evidence="9" type="ORF">H8699_06960</name>
</gene>
<dbReference type="SUPFAM" id="SSF52540">
    <property type="entry name" value="P-loop containing nucleoside triphosphate hydrolases"/>
    <property type="match status" value="1"/>
</dbReference>
<dbReference type="RefSeq" id="WP_249285038.1">
    <property type="nucleotide sequence ID" value="NZ_JACRSO010000002.1"/>
</dbReference>
<keyword evidence="10" id="KW-1185">Reference proteome</keyword>
<evidence type="ECO:0000256" key="4">
    <source>
        <dbReference type="ARBA" id="ARBA00022842"/>
    </source>
</evidence>
<dbReference type="InterPro" id="IPR016496">
    <property type="entry name" value="GTPase_HflX"/>
</dbReference>
<dbReference type="Pfam" id="PF13167">
    <property type="entry name" value="GTP-bdg_N"/>
    <property type="match status" value="1"/>
</dbReference>
<evidence type="ECO:0000256" key="2">
    <source>
        <dbReference type="ARBA" id="ARBA00022723"/>
    </source>
</evidence>
<evidence type="ECO:0000256" key="6">
    <source>
        <dbReference type="HAMAP-Rule" id="MF_00900"/>
    </source>
</evidence>
<dbReference type="Gene3D" id="3.40.50.11060">
    <property type="entry name" value="GTPase HflX, N-terminal domain"/>
    <property type="match status" value="1"/>
</dbReference>
<evidence type="ECO:0000256" key="1">
    <source>
        <dbReference type="ARBA" id="ARBA00022490"/>
    </source>
</evidence>
<organism evidence="9 10">
    <name type="scientific">Luoshenia tenuis</name>
    <dbReference type="NCBI Taxonomy" id="2763654"/>
    <lineage>
        <taxon>Bacteria</taxon>
        <taxon>Bacillati</taxon>
        <taxon>Bacillota</taxon>
        <taxon>Clostridia</taxon>
        <taxon>Christensenellales</taxon>
        <taxon>Christensenellaceae</taxon>
        <taxon>Luoshenia</taxon>
    </lineage>
</organism>
<dbReference type="InterPro" id="IPR032305">
    <property type="entry name" value="GTP-bd_M"/>
</dbReference>
<dbReference type="InterPro" id="IPR025121">
    <property type="entry name" value="GTPase_HflX_N"/>
</dbReference>
<dbReference type="Proteomes" id="UP000654279">
    <property type="component" value="Unassembled WGS sequence"/>
</dbReference>
<dbReference type="PROSITE" id="PS51705">
    <property type="entry name" value="G_HFLX"/>
    <property type="match status" value="1"/>
</dbReference>
<dbReference type="HAMAP" id="MF_00900">
    <property type="entry name" value="GTPase_HflX"/>
    <property type="match status" value="1"/>
</dbReference>
<evidence type="ECO:0000313" key="10">
    <source>
        <dbReference type="Proteomes" id="UP000654279"/>
    </source>
</evidence>
<accession>A0A926D084</accession>
<dbReference type="GO" id="GO:0005525">
    <property type="term" value="F:GTP binding"/>
    <property type="evidence" value="ECO:0007669"/>
    <property type="project" value="UniProtKB-UniRule"/>
</dbReference>
<dbReference type="GO" id="GO:0003924">
    <property type="term" value="F:GTPase activity"/>
    <property type="evidence" value="ECO:0007669"/>
    <property type="project" value="UniProtKB-UniRule"/>
</dbReference>
<name>A0A926D084_9FIRM</name>
<evidence type="ECO:0000259" key="8">
    <source>
        <dbReference type="PROSITE" id="PS51705"/>
    </source>
</evidence>
<dbReference type="InterPro" id="IPR006073">
    <property type="entry name" value="GTP-bd"/>
</dbReference>
<dbReference type="PANTHER" id="PTHR10229:SF0">
    <property type="entry name" value="GTP-BINDING PROTEIN 6-RELATED"/>
    <property type="match status" value="1"/>
</dbReference>
<dbReference type="Gene3D" id="3.40.50.300">
    <property type="entry name" value="P-loop containing nucleotide triphosphate hydrolases"/>
    <property type="match status" value="1"/>
</dbReference>
<dbReference type="Pfam" id="PF01926">
    <property type="entry name" value="MMR_HSR1"/>
    <property type="match status" value="1"/>
</dbReference>
<protein>
    <recommendedName>
        <fullName evidence="6">GTPase HflX</fullName>
    </recommendedName>
    <alternativeName>
        <fullName evidence="6">GTP-binding protein HflX</fullName>
    </alternativeName>
</protein>
<comment type="caution">
    <text evidence="9">The sequence shown here is derived from an EMBL/GenBank/DDBJ whole genome shotgun (WGS) entry which is preliminary data.</text>
</comment>
<evidence type="ECO:0000313" key="9">
    <source>
        <dbReference type="EMBL" id="MBC8529164.1"/>
    </source>
</evidence>
<feature type="coiled-coil region" evidence="7">
    <location>
        <begin position="330"/>
        <end position="357"/>
    </location>
</feature>
<dbReference type="GO" id="GO:0005737">
    <property type="term" value="C:cytoplasm"/>
    <property type="evidence" value="ECO:0007669"/>
    <property type="project" value="UniProtKB-SubCell"/>
</dbReference>
<keyword evidence="3 6" id="KW-0547">Nucleotide-binding</keyword>
<dbReference type="NCBIfam" id="TIGR03156">
    <property type="entry name" value="GTP_HflX"/>
    <property type="match status" value="1"/>
</dbReference>
<dbReference type="GO" id="GO:0043022">
    <property type="term" value="F:ribosome binding"/>
    <property type="evidence" value="ECO:0007669"/>
    <property type="project" value="TreeGrafter"/>
</dbReference>
<keyword evidence="2" id="KW-0479">Metal-binding</keyword>
<dbReference type="CDD" id="cd01878">
    <property type="entry name" value="HflX"/>
    <property type="match status" value="1"/>
</dbReference>
<comment type="function">
    <text evidence="6">GTPase that associates with the 50S ribosomal subunit and may have a role during protein synthesis or ribosome biogenesis.</text>
</comment>
<keyword evidence="1 6" id="KW-0963">Cytoplasm</keyword>
<keyword evidence="5 6" id="KW-0342">GTP-binding</keyword>
<keyword evidence="7" id="KW-0175">Coiled coil</keyword>
<comment type="subunit">
    <text evidence="6">Monomer. Associates with the 50S ribosomal subunit.</text>
</comment>
<dbReference type="Pfam" id="PF16360">
    <property type="entry name" value="GTP-bdg_M"/>
    <property type="match status" value="1"/>
</dbReference>
<comment type="subcellular location">
    <subcellularLocation>
        <location evidence="6">Cytoplasm</location>
    </subcellularLocation>
    <text evidence="6">May associate with membranes.</text>
</comment>
<comment type="similarity">
    <text evidence="6">Belongs to the TRAFAC class OBG-HflX-like GTPase superfamily. HflX GTPase family.</text>
</comment>
<dbReference type="InterPro" id="IPR027417">
    <property type="entry name" value="P-loop_NTPase"/>
</dbReference>
<dbReference type="FunFam" id="3.40.50.11060:FF:000001">
    <property type="entry name" value="GTPase HflX"/>
    <property type="match status" value="1"/>
</dbReference>
<feature type="domain" description="Hflx-type G" evidence="8">
    <location>
        <begin position="371"/>
        <end position="531"/>
    </location>
</feature>
<dbReference type="GO" id="GO:0046872">
    <property type="term" value="F:metal ion binding"/>
    <property type="evidence" value="ECO:0007669"/>
    <property type="project" value="UniProtKB-KW"/>
</dbReference>
<dbReference type="InterPro" id="IPR042108">
    <property type="entry name" value="GTPase_HflX_N_sf"/>
</dbReference>
<dbReference type="EMBL" id="JACRSO010000002">
    <property type="protein sequence ID" value="MBC8529164.1"/>
    <property type="molecule type" value="Genomic_DNA"/>
</dbReference>
<evidence type="ECO:0000256" key="7">
    <source>
        <dbReference type="SAM" id="Coils"/>
    </source>
</evidence>
<evidence type="ECO:0000256" key="3">
    <source>
        <dbReference type="ARBA" id="ARBA00022741"/>
    </source>
</evidence>